<dbReference type="RefSeq" id="WP_095668761.1">
    <property type="nucleotide sequence ID" value="NZ_NRSS01000003.1"/>
</dbReference>
<sequence length="385" mass="43087">MSAKQQVIKIDDISAENAPAIYVAGGLGQFFDAVQAEVTAEVPDLTTRKGRERIASLAAKVSKSKTAVEKPGRDYLKRLKEMPKVVEAELRDFVNKMDALRDATRQPLTDWEQKELARTDAHVDAIQRIKDLAIFEEAPTSGHLASVIADLELLEIGESWEEFLAEAAQAKDQTLIKLRGLHAERARYEAEQAELLRLRAEAEAQAQRDRDAQIAREAEERARREAEERAQAERDAAARREQELLDQAAAAQRAAEQAARDAEAQAERQRLQLEQQAEQARLAAEQAESNRIAAEQRAEQERQAAVKRAEQAAEQARIEERRRADAAAAEIVRQQEARERDESHRRAINRAALEAFIAGGMPEECAKQAITLIAQRKIPAISINY</sequence>
<evidence type="ECO:0000256" key="1">
    <source>
        <dbReference type="SAM" id="MobiDB-lite"/>
    </source>
</evidence>
<protein>
    <submittedName>
        <fullName evidence="2">Uncharacterized protein</fullName>
    </submittedName>
</protein>
<comment type="caution">
    <text evidence="2">The sequence shown here is derived from an EMBL/GenBank/DDBJ whole genome shotgun (WGS) entry which is preliminary data.</text>
</comment>
<feature type="compositionally biased region" description="Low complexity" evidence="1">
    <location>
        <begin position="245"/>
        <end position="257"/>
    </location>
</feature>
<evidence type="ECO:0000313" key="2">
    <source>
        <dbReference type="EMBL" id="PAW58182.1"/>
    </source>
</evidence>
<proteinExistence type="predicted"/>
<gene>
    <name evidence="2" type="ORF">CKQ80_23690</name>
</gene>
<accession>A0A2A2PRU0</accession>
<dbReference type="AlphaFoldDB" id="A0A2A2PRU0"/>
<organism evidence="2 3">
    <name type="scientific">Pseudomonas moraviensis</name>
    <dbReference type="NCBI Taxonomy" id="321662"/>
    <lineage>
        <taxon>Bacteria</taxon>
        <taxon>Pseudomonadati</taxon>
        <taxon>Pseudomonadota</taxon>
        <taxon>Gammaproteobacteria</taxon>
        <taxon>Pseudomonadales</taxon>
        <taxon>Pseudomonadaceae</taxon>
        <taxon>Pseudomonas</taxon>
    </lineage>
</organism>
<dbReference type="EMBL" id="NRST01000001">
    <property type="protein sequence ID" value="PAW58182.1"/>
    <property type="molecule type" value="Genomic_DNA"/>
</dbReference>
<keyword evidence="3" id="KW-1185">Reference proteome</keyword>
<name>A0A2A2PRU0_9PSED</name>
<evidence type="ECO:0000313" key="3">
    <source>
        <dbReference type="Proteomes" id="UP000217830"/>
    </source>
</evidence>
<feature type="compositionally biased region" description="Basic and acidic residues" evidence="1">
    <location>
        <begin position="258"/>
        <end position="270"/>
    </location>
</feature>
<reference evidence="2 3" key="1">
    <citation type="submission" date="2017-08" db="EMBL/GenBank/DDBJ databases">
        <title>Draft Genome Sequence of Pseudomonas moraviensis TYU6, isolated from Taxus cuspidata by using PacBio Single-Molecule Real-Time Technology.</title>
        <authorList>
            <person name="Baek K.-H."/>
            <person name="Mishra A.K."/>
        </authorList>
    </citation>
    <scope>NUCLEOTIDE SEQUENCE [LARGE SCALE GENOMIC DNA]</scope>
    <source>
        <strain evidence="2 3">TYU6</strain>
    </source>
</reference>
<feature type="compositionally biased region" description="Basic and acidic residues" evidence="1">
    <location>
        <begin position="206"/>
        <end position="243"/>
    </location>
</feature>
<dbReference type="Proteomes" id="UP000217830">
    <property type="component" value="Unassembled WGS sequence"/>
</dbReference>
<feature type="region of interest" description="Disordered" evidence="1">
    <location>
        <begin position="206"/>
        <end position="270"/>
    </location>
</feature>